<name>A0A9Q4GNA9_9CORY</name>
<protein>
    <submittedName>
        <fullName evidence="1">Uncharacterized protein</fullName>
    </submittedName>
</protein>
<reference evidence="1" key="1">
    <citation type="submission" date="2022-11" db="EMBL/GenBank/DDBJ databases">
        <title>Corynebacterium sp. isolated from Penguins.</title>
        <authorList>
            <person name="Sedlar K."/>
            <person name="Svec P."/>
        </authorList>
    </citation>
    <scope>NUCLEOTIDE SEQUENCE</scope>
    <source>
        <strain evidence="1">P5875</strain>
    </source>
</reference>
<gene>
    <name evidence="1" type="ORF">OS123_03245</name>
</gene>
<dbReference type="RefSeq" id="WP_267169111.1">
    <property type="nucleotide sequence ID" value="NZ_JAPMKX010000001.1"/>
</dbReference>
<proteinExistence type="predicted"/>
<evidence type="ECO:0000313" key="1">
    <source>
        <dbReference type="EMBL" id="MCX7537564.1"/>
    </source>
</evidence>
<dbReference type="Proteomes" id="UP001070238">
    <property type="component" value="Unassembled WGS sequence"/>
</dbReference>
<organism evidence="1 2">
    <name type="scientific">Corynebacterium antarcticum</name>
    <dbReference type="NCBI Taxonomy" id="2800405"/>
    <lineage>
        <taxon>Bacteria</taxon>
        <taxon>Bacillati</taxon>
        <taxon>Actinomycetota</taxon>
        <taxon>Actinomycetes</taxon>
        <taxon>Mycobacteriales</taxon>
        <taxon>Corynebacteriaceae</taxon>
        <taxon>Corynebacterium</taxon>
    </lineage>
</organism>
<sequence length="119" mass="12542">MVEKSGSFGDHLNDILVTGEIIAAVGGGMAGPIQDAKLPIVDPVEKQGIELMANIGDALEERYQPGASSDLEPVEDGLSIAISKDVDPDNEVIDIGDYFEEIDGSDLSGDDDSDEFGLF</sequence>
<dbReference type="EMBL" id="JAPMKX010000001">
    <property type="protein sequence ID" value="MCX7537564.1"/>
    <property type="molecule type" value="Genomic_DNA"/>
</dbReference>
<comment type="caution">
    <text evidence="1">The sequence shown here is derived from an EMBL/GenBank/DDBJ whole genome shotgun (WGS) entry which is preliminary data.</text>
</comment>
<accession>A0A9Q4GNA9</accession>
<evidence type="ECO:0000313" key="2">
    <source>
        <dbReference type="Proteomes" id="UP001070238"/>
    </source>
</evidence>
<dbReference type="AlphaFoldDB" id="A0A9Q4GNA9"/>